<feature type="region of interest" description="Disordered" evidence="1">
    <location>
        <begin position="36"/>
        <end position="60"/>
    </location>
</feature>
<feature type="compositionally biased region" description="Low complexity" evidence="1">
    <location>
        <begin position="163"/>
        <end position="177"/>
    </location>
</feature>
<evidence type="ECO:0000256" key="1">
    <source>
        <dbReference type="SAM" id="MobiDB-lite"/>
    </source>
</evidence>
<feature type="region of interest" description="Disordered" evidence="1">
    <location>
        <begin position="84"/>
        <end position="119"/>
    </location>
</feature>
<organism evidence="2">
    <name type="scientific">Burkholderia pseudomallei 1710a</name>
    <dbReference type="NCBI Taxonomy" id="320371"/>
    <lineage>
        <taxon>Bacteria</taxon>
        <taxon>Pseudomonadati</taxon>
        <taxon>Pseudomonadota</taxon>
        <taxon>Betaproteobacteria</taxon>
        <taxon>Burkholderiales</taxon>
        <taxon>Burkholderiaceae</taxon>
        <taxon>Burkholderia</taxon>
        <taxon>pseudomallei group</taxon>
    </lineage>
</organism>
<dbReference type="HOGENOM" id="CLU_1632254_0_0_4"/>
<feature type="compositionally biased region" description="Basic residues" evidence="1">
    <location>
        <begin position="36"/>
        <end position="50"/>
    </location>
</feature>
<protein>
    <submittedName>
        <fullName evidence="2">Uncharacterized protein</fullName>
    </submittedName>
</protein>
<dbReference type="Proteomes" id="UP000001812">
    <property type="component" value="Chromosome II"/>
</dbReference>
<accession>A0A0E1VU89</accession>
<feature type="compositionally biased region" description="Polar residues" evidence="1">
    <location>
        <begin position="97"/>
        <end position="106"/>
    </location>
</feature>
<sequence>MVDTSGTHRSIACAHALPRVSRAAHGSPLTRIKRALGRRTTHAAPPHRRTPRFDPIGQTQPNRAQFHLNIDDKRLRPILRGVRAFGTPRRPPRPGSKTLTNALTTARNERERATPRAGSPAWAWAAAPMAMTMAAAACACAGAAPPAPAEPGRERGSQPRNGPALLAPRAARRSASSMQSTRQEDFHP</sequence>
<gene>
    <name evidence="2" type="ORF">BURPS1710A_A0300</name>
</gene>
<name>A0A0E1VU89_BURPE</name>
<feature type="region of interest" description="Disordered" evidence="1">
    <location>
        <begin position="140"/>
        <end position="188"/>
    </location>
</feature>
<reference evidence="2" key="1">
    <citation type="submission" date="2009-05" db="EMBL/GenBank/DDBJ databases">
        <authorList>
            <person name="Harkins D.M."/>
            <person name="DeShazer D."/>
            <person name="Woods D.E."/>
            <person name="Brinkac L.M."/>
            <person name="Brown K.A."/>
            <person name="Hung G.C."/>
            <person name="Tuanyok A."/>
            <person name="Zhang B."/>
            <person name="Nierman W.C."/>
        </authorList>
    </citation>
    <scope>NUCLEOTIDE SEQUENCE [LARGE SCALE GENOMIC DNA]</scope>
    <source>
        <strain evidence="2">1710a</strain>
    </source>
</reference>
<dbReference type="EMBL" id="CM000833">
    <property type="protein sequence ID" value="EET03556.1"/>
    <property type="molecule type" value="Genomic_DNA"/>
</dbReference>
<proteinExistence type="predicted"/>
<dbReference type="AlphaFoldDB" id="A0A0E1VU89"/>
<evidence type="ECO:0000313" key="2">
    <source>
        <dbReference type="EMBL" id="EET03556.1"/>
    </source>
</evidence>